<dbReference type="AlphaFoldDB" id="A0A348G568"/>
<sequence>MPYLVSSSIRSGARFAAIAGAIAWQCASAAAGETRVNARYDVTLAGMEIGKAALVVDINATNYTAAASGKITGVAQFVTEGKGSAGARGLLTKEKPQPGSFAMTASGDDKQIAIQFGFERGAVKGLQVSPTPQPRPDRIEVTEIHRRNVLDPMSAALFVVPGTGEVTGPDACKRVVPIFDGVSRYDLSFEFLRQETVAAKGFAGTAVVCAVGFRAVAGHRLGRKDIEYMENNKDMAVWLVPAAGSRVLVPFKVSVSTKVGTCVIEAKSFATQYAETRPAAVPAQGPTQGNAAR</sequence>
<dbReference type="EMBL" id="AP018907">
    <property type="protein sequence ID" value="BBF94701.1"/>
    <property type="molecule type" value="Genomic_DNA"/>
</dbReference>
<reference evidence="1 2" key="1">
    <citation type="submission" date="2018-08" db="EMBL/GenBank/DDBJ databases">
        <title>Complete genome sequencing of Blastochloris tepida GI.</title>
        <authorList>
            <person name="Tsukatani Y."/>
            <person name="Mori H."/>
        </authorList>
    </citation>
    <scope>NUCLEOTIDE SEQUENCE [LARGE SCALE GENOMIC DNA]</scope>
    <source>
        <strain evidence="1 2">GI</strain>
    </source>
</reference>
<evidence type="ECO:0000313" key="1">
    <source>
        <dbReference type="EMBL" id="BBF94701.1"/>
    </source>
</evidence>
<accession>A0A348G568</accession>
<name>A0A348G568_9HYPH</name>
<protein>
    <recommendedName>
        <fullName evidence="3">DUF3108 domain-containing protein</fullName>
    </recommendedName>
</protein>
<evidence type="ECO:0000313" key="2">
    <source>
        <dbReference type="Proteomes" id="UP000266934"/>
    </source>
</evidence>
<evidence type="ECO:0008006" key="3">
    <source>
        <dbReference type="Google" id="ProtNLM"/>
    </source>
</evidence>
<dbReference type="OrthoDB" id="7630100at2"/>
<dbReference type="Pfam" id="PF11306">
    <property type="entry name" value="DUF3108"/>
    <property type="match status" value="1"/>
</dbReference>
<dbReference type="KEGG" id="blag:BLTE_33860"/>
<dbReference type="InterPro" id="IPR021457">
    <property type="entry name" value="DUF3108"/>
</dbReference>
<dbReference type="Proteomes" id="UP000266934">
    <property type="component" value="Chromosome"/>
</dbReference>
<dbReference type="RefSeq" id="WP_126401766.1">
    <property type="nucleotide sequence ID" value="NZ_AP018907.1"/>
</dbReference>
<proteinExistence type="predicted"/>
<organism evidence="1 2">
    <name type="scientific">Blastochloris tepida</name>
    <dbReference type="NCBI Taxonomy" id="2233851"/>
    <lineage>
        <taxon>Bacteria</taxon>
        <taxon>Pseudomonadati</taxon>
        <taxon>Pseudomonadota</taxon>
        <taxon>Alphaproteobacteria</taxon>
        <taxon>Hyphomicrobiales</taxon>
        <taxon>Blastochloridaceae</taxon>
        <taxon>Blastochloris</taxon>
    </lineage>
</organism>
<keyword evidence="2" id="KW-1185">Reference proteome</keyword>
<gene>
    <name evidence="1" type="ORF">BLTE_33860</name>
</gene>